<evidence type="ECO:0000256" key="1">
    <source>
        <dbReference type="SAM" id="Phobius"/>
    </source>
</evidence>
<dbReference type="Proteomes" id="UP000192220">
    <property type="component" value="Unplaced"/>
</dbReference>
<dbReference type="KEGG" id="alim:106524948"/>
<dbReference type="STRING" id="52670.A0A2I4C392"/>
<keyword evidence="1" id="KW-0812">Transmembrane</keyword>
<organism evidence="2 3">
    <name type="scientific">Austrofundulus limnaeus</name>
    <name type="common">Annual killifish</name>
    <dbReference type="NCBI Taxonomy" id="52670"/>
    <lineage>
        <taxon>Eukaryota</taxon>
        <taxon>Metazoa</taxon>
        <taxon>Chordata</taxon>
        <taxon>Craniata</taxon>
        <taxon>Vertebrata</taxon>
        <taxon>Euteleostomi</taxon>
        <taxon>Actinopterygii</taxon>
        <taxon>Neopterygii</taxon>
        <taxon>Teleostei</taxon>
        <taxon>Neoteleostei</taxon>
        <taxon>Acanthomorphata</taxon>
        <taxon>Ovalentaria</taxon>
        <taxon>Atherinomorphae</taxon>
        <taxon>Cyprinodontiformes</taxon>
        <taxon>Rivulidae</taxon>
        <taxon>Austrofundulus</taxon>
    </lineage>
</organism>
<gene>
    <name evidence="3" type="primary">LOC106524948</name>
</gene>
<keyword evidence="1" id="KW-0472">Membrane</keyword>
<evidence type="ECO:0000313" key="3">
    <source>
        <dbReference type="RefSeq" id="XP_013874452.1"/>
    </source>
</evidence>
<dbReference type="GeneID" id="106524948"/>
<proteinExistence type="predicted"/>
<protein>
    <submittedName>
        <fullName evidence="3">Uncharacterized protein LOC106524948</fullName>
    </submittedName>
</protein>
<accession>A0A2I4C392</accession>
<evidence type="ECO:0000313" key="2">
    <source>
        <dbReference type="Proteomes" id="UP000192220"/>
    </source>
</evidence>
<feature type="transmembrane region" description="Helical" evidence="1">
    <location>
        <begin position="9"/>
        <end position="29"/>
    </location>
</feature>
<sequence>MTPIWVRNVIVGWSLTLLLIILFLLTWYLHPSNSNVTPAQLRTKIEVTGSSILVDNHNLGRTKRQAFRTYNPCNTVHVNRKIKALHICYNNPVIASTVMIPFASVRTRDDESAALYAKNEWYMATTKGSSTWGSAFTYTGTEWDPKDSLTTPEAQQWYETLTLSKTLTHLILTFNTTKNPLPPTPPLLFTYASQQCYHFILFAYTSGQDPGVYFSLCTNITANESSHCEECGLTRSPALDSSIYVEIHNQQLQSDDWFKVTTGISALSNNWLLLVENAAKTIQHDCVVCLGPRPVLKVIPAIPISLLIQRKSRTSVKVCGHSKATC</sequence>
<keyword evidence="1" id="KW-1133">Transmembrane helix</keyword>
<dbReference type="InParanoid" id="A0A2I4C392"/>
<keyword evidence="2" id="KW-1185">Reference proteome</keyword>
<dbReference type="RefSeq" id="XP_013874452.1">
    <property type="nucleotide sequence ID" value="XM_014018998.1"/>
</dbReference>
<reference evidence="3" key="1">
    <citation type="submission" date="2025-08" db="UniProtKB">
        <authorList>
            <consortium name="RefSeq"/>
        </authorList>
    </citation>
    <scope>IDENTIFICATION</scope>
</reference>
<dbReference type="AlphaFoldDB" id="A0A2I4C392"/>
<name>A0A2I4C392_AUSLI</name>